<dbReference type="EMBL" id="JAATIP010000124">
    <property type="protein sequence ID" value="KAF4369709.1"/>
    <property type="molecule type" value="Genomic_DNA"/>
</dbReference>
<dbReference type="Proteomes" id="UP000525078">
    <property type="component" value="Unassembled WGS sequence"/>
</dbReference>
<dbReference type="Proteomes" id="UP000583929">
    <property type="component" value="Unassembled WGS sequence"/>
</dbReference>
<comment type="caution">
    <text evidence="1">The sequence shown here is derived from an EMBL/GenBank/DDBJ whole genome shotgun (WGS) entry which is preliminary data.</text>
</comment>
<gene>
    <name evidence="2" type="ORF">F8388_015796</name>
    <name evidence="1" type="ORF">G4B88_015194</name>
</gene>
<reference evidence="3 4" key="1">
    <citation type="journal article" date="2020" name="bioRxiv">
        <title>Sequence and annotation of 42 cannabis genomes reveals extensive copy number variation in cannabinoid synthesis and pathogen resistance genes.</title>
        <authorList>
            <person name="Mckernan K.J."/>
            <person name="Helbert Y."/>
            <person name="Kane L.T."/>
            <person name="Ebling H."/>
            <person name="Zhang L."/>
            <person name="Liu B."/>
            <person name="Eaton Z."/>
            <person name="Mclaughlin S."/>
            <person name="Kingan S."/>
            <person name="Baybayan P."/>
            <person name="Concepcion G."/>
            <person name="Jordan M."/>
            <person name="Riva A."/>
            <person name="Barbazuk W."/>
            <person name="Harkins T."/>
        </authorList>
    </citation>
    <scope>NUCLEOTIDE SEQUENCE [LARGE SCALE GENOMIC DNA]</scope>
    <source>
        <strain evidence="3 4">cv. Jamaican Lion 4</strain>
        <strain evidence="1">Father</strain>
        <strain evidence="2">Mother</strain>
        <tissue evidence="1">Leaf</tissue>
    </source>
</reference>
<dbReference type="AlphaFoldDB" id="A0A7J6DKJ8"/>
<dbReference type="EMBL" id="JAATIQ010000953">
    <property type="protein sequence ID" value="KAF4346625.1"/>
    <property type="molecule type" value="Genomic_DNA"/>
</dbReference>
<name>A0A7J6DKJ8_CANSA</name>
<evidence type="ECO:0000313" key="2">
    <source>
        <dbReference type="EMBL" id="KAF4369709.1"/>
    </source>
</evidence>
<proteinExistence type="predicted"/>
<evidence type="ECO:0000313" key="4">
    <source>
        <dbReference type="Proteomes" id="UP000583929"/>
    </source>
</evidence>
<protein>
    <submittedName>
        <fullName evidence="1">Uncharacterized protein</fullName>
    </submittedName>
</protein>
<evidence type="ECO:0000313" key="3">
    <source>
        <dbReference type="Proteomes" id="UP000525078"/>
    </source>
</evidence>
<organism evidence="1 4">
    <name type="scientific">Cannabis sativa</name>
    <name type="common">Hemp</name>
    <name type="synonym">Marijuana</name>
    <dbReference type="NCBI Taxonomy" id="3483"/>
    <lineage>
        <taxon>Eukaryota</taxon>
        <taxon>Viridiplantae</taxon>
        <taxon>Streptophyta</taxon>
        <taxon>Embryophyta</taxon>
        <taxon>Tracheophyta</taxon>
        <taxon>Spermatophyta</taxon>
        <taxon>Magnoliopsida</taxon>
        <taxon>eudicotyledons</taxon>
        <taxon>Gunneridae</taxon>
        <taxon>Pentapetalae</taxon>
        <taxon>rosids</taxon>
        <taxon>fabids</taxon>
        <taxon>Rosales</taxon>
        <taxon>Cannabaceae</taxon>
        <taxon>Cannabis</taxon>
    </lineage>
</organism>
<accession>A0A7J6DKJ8</accession>
<keyword evidence="4" id="KW-1185">Reference proteome</keyword>
<sequence length="178" mass="20779">MAMYNQQYYDPYYTSPQVYQYDPYYNTYTYNQQWGDYSSISYNEINQYVQPTSYYPPVPPQDLDRSLIDMINSLEAATLQMEQNMSLQKSLQKLENLAYSRETSTSEYEIQCSNSMPSQVESNPIENVSDIPLQSGTQLESPLHQELLLSNSLWLLLTDQHHTFCRPIFIPHKGIGKI</sequence>
<evidence type="ECO:0000313" key="1">
    <source>
        <dbReference type="EMBL" id="KAF4346625.1"/>
    </source>
</evidence>